<dbReference type="EMBL" id="DXAZ01000122">
    <property type="protein sequence ID" value="HIZ71600.1"/>
    <property type="molecule type" value="Genomic_DNA"/>
</dbReference>
<dbReference type="NCBIfam" id="NF033788">
    <property type="entry name" value="HTH_metalloreg"/>
    <property type="match status" value="1"/>
</dbReference>
<evidence type="ECO:0000256" key="1">
    <source>
        <dbReference type="ARBA" id="ARBA00023015"/>
    </source>
</evidence>
<dbReference type="InterPro" id="IPR036388">
    <property type="entry name" value="WH-like_DNA-bd_sf"/>
</dbReference>
<accession>A0A9D2JXU2</accession>
<evidence type="ECO:0000259" key="4">
    <source>
        <dbReference type="PROSITE" id="PS50987"/>
    </source>
</evidence>
<keyword evidence="3" id="KW-0804">Transcription</keyword>
<reference evidence="5" key="1">
    <citation type="journal article" date="2021" name="PeerJ">
        <title>Extensive microbial diversity within the chicken gut microbiome revealed by metagenomics and culture.</title>
        <authorList>
            <person name="Gilroy R."/>
            <person name="Ravi A."/>
            <person name="Getino M."/>
            <person name="Pursley I."/>
            <person name="Horton D.L."/>
            <person name="Alikhan N.F."/>
            <person name="Baker D."/>
            <person name="Gharbi K."/>
            <person name="Hall N."/>
            <person name="Watson M."/>
            <person name="Adriaenssens E.M."/>
            <person name="Foster-Nyarko E."/>
            <person name="Jarju S."/>
            <person name="Secka A."/>
            <person name="Antonio M."/>
            <person name="Oren A."/>
            <person name="Chaudhuri R.R."/>
            <person name="La Ragione R."/>
            <person name="Hildebrand F."/>
            <person name="Pallen M.J."/>
        </authorList>
    </citation>
    <scope>NUCLEOTIDE SEQUENCE</scope>
    <source>
        <strain evidence="5">CHK169-4300</strain>
    </source>
</reference>
<dbReference type="PANTHER" id="PTHR43132">
    <property type="entry name" value="ARSENICAL RESISTANCE OPERON REPRESSOR ARSR-RELATED"/>
    <property type="match status" value="1"/>
</dbReference>
<evidence type="ECO:0000313" key="6">
    <source>
        <dbReference type="Proteomes" id="UP000824106"/>
    </source>
</evidence>
<gene>
    <name evidence="5" type="ORF">H9808_07560</name>
</gene>
<evidence type="ECO:0000256" key="3">
    <source>
        <dbReference type="ARBA" id="ARBA00023163"/>
    </source>
</evidence>
<dbReference type="PANTHER" id="PTHR43132:SF6">
    <property type="entry name" value="HTH-TYPE TRANSCRIPTIONAL REPRESSOR CZRA"/>
    <property type="match status" value="1"/>
</dbReference>
<dbReference type="GO" id="GO:0003700">
    <property type="term" value="F:DNA-binding transcription factor activity"/>
    <property type="evidence" value="ECO:0007669"/>
    <property type="project" value="InterPro"/>
</dbReference>
<dbReference type="AlphaFoldDB" id="A0A9D2JXU2"/>
<dbReference type="PRINTS" id="PR00778">
    <property type="entry name" value="HTHARSR"/>
</dbReference>
<organism evidence="5 6">
    <name type="scientific">Candidatus Atopostipes pullistercoris</name>
    <dbReference type="NCBI Taxonomy" id="2838467"/>
    <lineage>
        <taxon>Bacteria</taxon>
        <taxon>Bacillati</taxon>
        <taxon>Bacillota</taxon>
        <taxon>Bacilli</taxon>
        <taxon>Lactobacillales</taxon>
        <taxon>Carnobacteriaceae</taxon>
        <taxon>Atopostipes</taxon>
    </lineage>
</organism>
<proteinExistence type="predicted"/>
<dbReference type="PROSITE" id="PS50987">
    <property type="entry name" value="HTH_ARSR_2"/>
    <property type="match status" value="1"/>
</dbReference>
<keyword evidence="2" id="KW-0238">DNA-binding</keyword>
<comment type="caution">
    <text evidence="5">The sequence shown here is derived from an EMBL/GenBank/DDBJ whole genome shotgun (WGS) entry which is preliminary data.</text>
</comment>
<protein>
    <submittedName>
        <fullName evidence="5">Metalloregulator ArsR/SmtB family transcription factor</fullName>
    </submittedName>
</protein>
<sequence>MHNVAEQEEIQAISHFFKIISDSTRLSILYILKEEKRSVSEITHLTGMEQSAISHQLRILKDSRLVRSTRAGKSMIYQLDDEHIFDILEQVKSHINEREAK</sequence>
<dbReference type="GO" id="GO:0003677">
    <property type="term" value="F:DNA binding"/>
    <property type="evidence" value="ECO:0007669"/>
    <property type="project" value="UniProtKB-KW"/>
</dbReference>
<evidence type="ECO:0000256" key="2">
    <source>
        <dbReference type="ARBA" id="ARBA00023125"/>
    </source>
</evidence>
<dbReference type="Pfam" id="PF01022">
    <property type="entry name" value="HTH_5"/>
    <property type="match status" value="1"/>
</dbReference>
<dbReference type="InterPro" id="IPR051011">
    <property type="entry name" value="Metal_resp_trans_reg"/>
</dbReference>
<dbReference type="CDD" id="cd00090">
    <property type="entry name" value="HTH_ARSR"/>
    <property type="match status" value="1"/>
</dbReference>
<dbReference type="SUPFAM" id="SSF46785">
    <property type="entry name" value="Winged helix' DNA-binding domain"/>
    <property type="match status" value="1"/>
</dbReference>
<dbReference type="InterPro" id="IPR001845">
    <property type="entry name" value="HTH_ArsR_DNA-bd_dom"/>
</dbReference>
<evidence type="ECO:0000313" key="5">
    <source>
        <dbReference type="EMBL" id="HIZ71600.1"/>
    </source>
</evidence>
<name>A0A9D2JXU2_9LACT</name>
<feature type="domain" description="HTH arsR-type" evidence="4">
    <location>
        <begin position="5"/>
        <end position="99"/>
    </location>
</feature>
<keyword evidence="1" id="KW-0805">Transcription regulation</keyword>
<dbReference type="InterPro" id="IPR036390">
    <property type="entry name" value="WH_DNA-bd_sf"/>
</dbReference>
<dbReference type="Proteomes" id="UP000824106">
    <property type="component" value="Unassembled WGS sequence"/>
</dbReference>
<dbReference type="Gene3D" id="1.10.10.10">
    <property type="entry name" value="Winged helix-like DNA-binding domain superfamily/Winged helix DNA-binding domain"/>
    <property type="match status" value="1"/>
</dbReference>
<dbReference type="SMART" id="SM00418">
    <property type="entry name" value="HTH_ARSR"/>
    <property type="match status" value="1"/>
</dbReference>
<dbReference type="InterPro" id="IPR011991">
    <property type="entry name" value="ArsR-like_HTH"/>
</dbReference>
<reference evidence="5" key="2">
    <citation type="submission" date="2021-04" db="EMBL/GenBank/DDBJ databases">
        <authorList>
            <person name="Gilroy R."/>
        </authorList>
    </citation>
    <scope>NUCLEOTIDE SEQUENCE</scope>
    <source>
        <strain evidence="5">CHK169-4300</strain>
    </source>
</reference>